<protein>
    <recommendedName>
        <fullName evidence="4">Large ribosomal subunit protein uL2</fullName>
    </recommendedName>
    <alternativeName>
        <fullName evidence="5">60S ribosomal protein L8</fullName>
    </alternativeName>
</protein>
<dbReference type="AlphaFoldDB" id="A0A8C5NP22"/>
<dbReference type="SUPFAM" id="SSF50104">
    <property type="entry name" value="Translation proteins SH3-like domain"/>
    <property type="match status" value="1"/>
</dbReference>
<evidence type="ECO:0000313" key="9">
    <source>
        <dbReference type="Proteomes" id="UP000694408"/>
    </source>
</evidence>
<evidence type="ECO:0000256" key="6">
    <source>
        <dbReference type="SAM" id="MobiDB-lite"/>
    </source>
</evidence>
<dbReference type="InterPro" id="IPR002171">
    <property type="entry name" value="Ribosomal_uL2"/>
</dbReference>
<keyword evidence="3" id="KW-0687">Ribonucleoprotein</keyword>
<dbReference type="InterPro" id="IPR008991">
    <property type="entry name" value="Translation_prot_SH3-like_sf"/>
</dbReference>
<proteinExistence type="inferred from homology"/>
<evidence type="ECO:0000256" key="2">
    <source>
        <dbReference type="ARBA" id="ARBA00022980"/>
    </source>
</evidence>
<sequence>YMKSIIGRKIGMTSVFDKTGLMIPVSVVEVLPNVVLLKRTKERDGYEALQIGYEDKKPQRATKSELGIAEKAHTVPHYVYLSGKAVDVQIGNSMELGSIPDGQIVHNVEFTPGKVRKFLPACRATIGAVGNEDWELVSFGKAGKSRWRGIRPTVRGSAMNPNDHPHGGGEGKCPIGHDAPRTPWGKRCQGKGE</sequence>
<dbReference type="GO" id="GO:0003735">
    <property type="term" value="F:structural constituent of ribosome"/>
    <property type="evidence" value="ECO:0007669"/>
    <property type="project" value="InterPro"/>
</dbReference>
<dbReference type="PANTHER" id="PTHR13691">
    <property type="entry name" value="RIBOSOMAL PROTEIN L2"/>
    <property type="match status" value="1"/>
</dbReference>
<dbReference type="InterPro" id="IPR022671">
    <property type="entry name" value="Ribosomal_uL2_CS"/>
</dbReference>
<dbReference type="InterPro" id="IPR009000">
    <property type="entry name" value="Transl_B-barrel_sf"/>
</dbReference>
<dbReference type="GO" id="GO:0002181">
    <property type="term" value="P:cytoplasmic translation"/>
    <property type="evidence" value="ECO:0007669"/>
    <property type="project" value="TreeGrafter"/>
</dbReference>
<comment type="similarity">
    <text evidence="1">Belongs to the universal ribosomal protein uL2 family.</text>
</comment>
<dbReference type="Gene3D" id="2.30.30.30">
    <property type="match status" value="1"/>
</dbReference>
<dbReference type="PANTHER" id="PTHR13691:SF5">
    <property type="entry name" value="LARGE RIBOSOMAL SUBUNIT PROTEIN UL2M"/>
    <property type="match status" value="1"/>
</dbReference>
<dbReference type="Gene3D" id="2.40.30.10">
    <property type="entry name" value="Translation factors"/>
    <property type="match status" value="1"/>
</dbReference>
<dbReference type="Pfam" id="PF03947">
    <property type="entry name" value="Ribosomal_L2_C"/>
    <property type="match status" value="1"/>
</dbReference>
<evidence type="ECO:0000256" key="5">
    <source>
        <dbReference type="ARBA" id="ARBA00035350"/>
    </source>
</evidence>
<dbReference type="InterPro" id="IPR014722">
    <property type="entry name" value="Rib_uL2_dom2"/>
</dbReference>
<feature type="region of interest" description="Disordered" evidence="6">
    <location>
        <begin position="153"/>
        <end position="193"/>
    </location>
</feature>
<organism evidence="8 9">
    <name type="scientific">Junco hyemalis</name>
    <name type="common">Dark-eyed junco</name>
    <dbReference type="NCBI Taxonomy" id="40217"/>
    <lineage>
        <taxon>Eukaryota</taxon>
        <taxon>Metazoa</taxon>
        <taxon>Chordata</taxon>
        <taxon>Craniata</taxon>
        <taxon>Vertebrata</taxon>
        <taxon>Euteleostomi</taxon>
        <taxon>Archelosauria</taxon>
        <taxon>Archosauria</taxon>
        <taxon>Dinosauria</taxon>
        <taxon>Saurischia</taxon>
        <taxon>Theropoda</taxon>
        <taxon>Coelurosauria</taxon>
        <taxon>Aves</taxon>
        <taxon>Neognathae</taxon>
        <taxon>Neoaves</taxon>
        <taxon>Telluraves</taxon>
        <taxon>Australaves</taxon>
        <taxon>Passeriformes</taxon>
        <taxon>Passerellidae</taxon>
        <taxon>Junco</taxon>
    </lineage>
</organism>
<reference evidence="8" key="2">
    <citation type="submission" date="2025-09" db="UniProtKB">
        <authorList>
            <consortium name="Ensembl"/>
        </authorList>
    </citation>
    <scope>IDENTIFICATION</scope>
</reference>
<keyword evidence="2" id="KW-0689">Ribosomal protein</keyword>
<feature type="domain" description="Large ribosomal subunit protein uL2 C-terminal" evidence="7">
    <location>
        <begin position="88"/>
        <end position="187"/>
    </location>
</feature>
<evidence type="ECO:0000313" key="8">
    <source>
        <dbReference type="Ensembl" id="ENSJHYP00000013972.1"/>
    </source>
</evidence>
<dbReference type="InterPro" id="IPR014726">
    <property type="entry name" value="Ribosomal_uL2_dom3"/>
</dbReference>
<dbReference type="PROSITE" id="PS00467">
    <property type="entry name" value="RIBOSOMAL_L2"/>
    <property type="match status" value="1"/>
</dbReference>
<name>A0A8C5NP22_JUNHY</name>
<dbReference type="Ensembl" id="ENSJHYT00000016905.1">
    <property type="protein sequence ID" value="ENSJHYP00000013972.1"/>
    <property type="gene ID" value="ENSJHYG00000010800.1"/>
</dbReference>
<dbReference type="SUPFAM" id="SSF50447">
    <property type="entry name" value="Translation proteins"/>
    <property type="match status" value="1"/>
</dbReference>
<dbReference type="Gene3D" id="4.10.950.10">
    <property type="entry name" value="Ribosomal protein L2, domain 3"/>
    <property type="match status" value="1"/>
</dbReference>
<evidence type="ECO:0000256" key="4">
    <source>
        <dbReference type="ARBA" id="ARBA00035242"/>
    </source>
</evidence>
<dbReference type="GO" id="GO:0003723">
    <property type="term" value="F:RNA binding"/>
    <property type="evidence" value="ECO:0007669"/>
    <property type="project" value="TreeGrafter"/>
</dbReference>
<accession>A0A8C5NP22</accession>
<dbReference type="SMART" id="SM01382">
    <property type="entry name" value="Ribosomal_L2_C"/>
    <property type="match status" value="1"/>
</dbReference>
<dbReference type="GO" id="GO:1990904">
    <property type="term" value="C:ribonucleoprotein complex"/>
    <property type="evidence" value="ECO:0007669"/>
    <property type="project" value="UniProtKB-KW"/>
</dbReference>
<reference evidence="8" key="1">
    <citation type="submission" date="2025-08" db="UniProtKB">
        <authorList>
            <consortium name="Ensembl"/>
        </authorList>
    </citation>
    <scope>IDENTIFICATION</scope>
</reference>
<evidence type="ECO:0000259" key="7">
    <source>
        <dbReference type="SMART" id="SM01382"/>
    </source>
</evidence>
<keyword evidence="9" id="KW-1185">Reference proteome</keyword>
<dbReference type="GO" id="GO:0005840">
    <property type="term" value="C:ribosome"/>
    <property type="evidence" value="ECO:0007669"/>
    <property type="project" value="UniProtKB-KW"/>
</dbReference>
<dbReference type="Proteomes" id="UP000694408">
    <property type="component" value="Unplaced"/>
</dbReference>
<evidence type="ECO:0000256" key="1">
    <source>
        <dbReference type="ARBA" id="ARBA00005636"/>
    </source>
</evidence>
<dbReference type="InterPro" id="IPR022669">
    <property type="entry name" value="Ribosomal_uL2_C"/>
</dbReference>
<dbReference type="FunFam" id="4.10.950.10:FF:000001">
    <property type="entry name" value="50S ribosomal protein L2"/>
    <property type="match status" value="1"/>
</dbReference>
<evidence type="ECO:0000256" key="3">
    <source>
        <dbReference type="ARBA" id="ARBA00023274"/>
    </source>
</evidence>